<dbReference type="EMBL" id="JANPWB010000009">
    <property type="protein sequence ID" value="KAJ1154424.1"/>
    <property type="molecule type" value="Genomic_DNA"/>
</dbReference>
<organism evidence="1 2">
    <name type="scientific">Pleurodeles waltl</name>
    <name type="common">Iberian ribbed newt</name>
    <dbReference type="NCBI Taxonomy" id="8319"/>
    <lineage>
        <taxon>Eukaryota</taxon>
        <taxon>Metazoa</taxon>
        <taxon>Chordata</taxon>
        <taxon>Craniata</taxon>
        <taxon>Vertebrata</taxon>
        <taxon>Euteleostomi</taxon>
        <taxon>Amphibia</taxon>
        <taxon>Batrachia</taxon>
        <taxon>Caudata</taxon>
        <taxon>Salamandroidea</taxon>
        <taxon>Salamandridae</taxon>
        <taxon>Pleurodelinae</taxon>
        <taxon>Pleurodeles</taxon>
    </lineage>
</organism>
<accession>A0AAV7RNP0</accession>
<evidence type="ECO:0000313" key="1">
    <source>
        <dbReference type="EMBL" id="KAJ1154424.1"/>
    </source>
</evidence>
<protein>
    <submittedName>
        <fullName evidence="1">Uncharacterized protein</fullName>
    </submittedName>
</protein>
<gene>
    <name evidence="1" type="ORF">NDU88_007176</name>
</gene>
<reference evidence="1" key="1">
    <citation type="journal article" date="2022" name="bioRxiv">
        <title>Sequencing and chromosome-scale assembly of the giantPleurodeles waltlgenome.</title>
        <authorList>
            <person name="Brown T."/>
            <person name="Elewa A."/>
            <person name="Iarovenko S."/>
            <person name="Subramanian E."/>
            <person name="Araus A.J."/>
            <person name="Petzold A."/>
            <person name="Susuki M."/>
            <person name="Suzuki K.-i.T."/>
            <person name="Hayashi T."/>
            <person name="Toyoda A."/>
            <person name="Oliveira C."/>
            <person name="Osipova E."/>
            <person name="Leigh N.D."/>
            <person name="Simon A."/>
            <person name="Yun M.H."/>
        </authorList>
    </citation>
    <scope>NUCLEOTIDE SEQUENCE</scope>
    <source>
        <strain evidence="1">20211129_DDA</strain>
        <tissue evidence="1">Liver</tissue>
    </source>
</reference>
<name>A0AAV7RNP0_PLEWA</name>
<evidence type="ECO:0000313" key="2">
    <source>
        <dbReference type="Proteomes" id="UP001066276"/>
    </source>
</evidence>
<proteinExistence type="predicted"/>
<keyword evidence="2" id="KW-1185">Reference proteome</keyword>
<sequence length="121" mass="13745">MELELSIIDNLKMAELRKLSKERQLTLEKGATKVDFQIALKTYEEFCQMQAATIELVSSDPEEEAVDVEEEKEDEEGDYIGTEQELQQGEEETQLIGARSPVRSSVSFTSLILEVLEDRMA</sequence>
<dbReference type="AlphaFoldDB" id="A0AAV7RNP0"/>
<dbReference type="Proteomes" id="UP001066276">
    <property type="component" value="Chromosome 5"/>
</dbReference>
<comment type="caution">
    <text evidence="1">The sequence shown here is derived from an EMBL/GenBank/DDBJ whole genome shotgun (WGS) entry which is preliminary data.</text>
</comment>